<evidence type="ECO:0000313" key="1">
    <source>
        <dbReference type="EMBL" id="KZV17959.1"/>
    </source>
</evidence>
<name>A0A2Z7AFS7_9LAMI</name>
<evidence type="ECO:0000313" key="2">
    <source>
        <dbReference type="Proteomes" id="UP000250235"/>
    </source>
</evidence>
<dbReference type="Proteomes" id="UP000250235">
    <property type="component" value="Unassembled WGS sequence"/>
</dbReference>
<gene>
    <name evidence="1" type="ORF">F511_40854</name>
</gene>
<sequence length="284" mass="31703">MLVQEQPALIPLVRKGSDLALTNRRDVRSDQTKMRCNTSVSNTSVSLNIYEHQKQIWTGIKIPSGNHEVVYFGRVFAIQVSTRSLGSLAVVIVLRIKCGHFARLCPSAGLQQVAASCQGRGGQSRGHSPQFQQPRIGLEYTTVYVRCDCGYDGYHETHQIVTVYSEFVPSRLGRQNEDKAARALRLASAMRSTMLHWASLQYNTTHNLASIDHSAAPLLSPPLSAAPPPKCRRPAAAYVDRTCSDQLDEEFPSVPKSISFLVQADWRKIESGRGPDWRIYRRLP</sequence>
<organism evidence="1 2">
    <name type="scientific">Dorcoceras hygrometricum</name>
    <dbReference type="NCBI Taxonomy" id="472368"/>
    <lineage>
        <taxon>Eukaryota</taxon>
        <taxon>Viridiplantae</taxon>
        <taxon>Streptophyta</taxon>
        <taxon>Embryophyta</taxon>
        <taxon>Tracheophyta</taxon>
        <taxon>Spermatophyta</taxon>
        <taxon>Magnoliopsida</taxon>
        <taxon>eudicotyledons</taxon>
        <taxon>Gunneridae</taxon>
        <taxon>Pentapetalae</taxon>
        <taxon>asterids</taxon>
        <taxon>lamiids</taxon>
        <taxon>Lamiales</taxon>
        <taxon>Gesneriaceae</taxon>
        <taxon>Didymocarpoideae</taxon>
        <taxon>Trichosporeae</taxon>
        <taxon>Loxocarpinae</taxon>
        <taxon>Dorcoceras</taxon>
    </lineage>
</organism>
<dbReference type="EMBL" id="KV017620">
    <property type="protein sequence ID" value="KZV17959.1"/>
    <property type="molecule type" value="Genomic_DNA"/>
</dbReference>
<accession>A0A2Z7AFS7</accession>
<proteinExistence type="predicted"/>
<keyword evidence="2" id="KW-1185">Reference proteome</keyword>
<protein>
    <submittedName>
        <fullName evidence="1">Uncharacterized protein</fullName>
    </submittedName>
</protein>
<reference evidence="1 2" key="1">
    <citation type="journal article" date="2015" name="Proc. Natl. Acad. Sci. U.S.A.">
        <title>The resurrection genome of Boea hygrometrica: A blueprint for survival of dehydration.</title>
        <authorList>
            <person name="Xiao L."/>
            <person name="Yang G."/>
            <person name="Zhang L."/>
            <person name="Yang X."/>
            <person name="Zhao S."/>
            <person name="Ji Z."/>
            <person name="Zhou Q."/>
            <person name="Hu M."/>
            <person name="Wang Y."/>
            <person name="Chen M."/>
            <person name="Xu Y."/>
            <person name="Jin H."/>
            <person name="Xiao X."/>
            <person name="Hu G."/>
            <person name="Bao F."/>
            <person name="Hu Y."/>
            <person name="Wan P."/>
            <person name="Li L."/>
            <person name="Deng X."/>
            <person name="Kuang T."/>
            <person name="Xiang C."/>
            <person name="Zhu J.K."/>
            <person name="Oliver M.J."/>
            <person name="He Y."/>
        </authorList>
    </citation>
    <scope>NUCLEOTIDE SEQUENCE [LARGE SCALE GENOMIC DNA]</scope>
    <source>
        <strain evidence="2">cv. XS01</strain>
    </source>
</reference>
<dbReference type="AlphaFoldDB" id="A0A2Z7AFS7"/>